<dbReference type="PANTHER" id="PTHR43304">
    <property type="entry name" value="PHYTOCHROME-LIKE PROTEIN CPH1"/>
    <property type="match status" value="1"/>
</dbReference>
<evidence type="ECO:0000256" key="1">
    <source>
        <dbReference type="ARBA" id="ARBA00000085"/>
    </source>
</evidence>
<reference evidence="8" key="1">
    <citation type="journal article" date="2015" name="Nature">
        <title>Complex archaea that bridge the gap between prokaryotes and eukaryotes.</title>
        <authorList>
            <person name="Spang A."/>
            <person name="Saw J.H."/>
            <person name="Jorgensen S.L."/>
            <person name="Zaremba-Niedzwiedzka K."/>
            <person name="Martijn J."/>
            <person name="Lind A.E."/>
            <person name="van Eijk R."/>
            <person name="Schleper C."/>
            <person name="Guy L."/>
            <person name="Ettema T.J."/>
        </authorList>
    </citation>
    <scope>NUCLEOTIDE SEQUENCE</scope>
</reference>
<dbReference type="Gene3D" id="3.30.565.10">
    <property type="entry name" value="Histidine kinase-like ATPase, C-terminal domain"/>
    <property type="match status" value="1"/>
</dbReference>
<dbReference type="EC" id="2.7.13.3" evidence="2"/>
<dbReference type="CDD" id="cd00082">
    <property type="entry name" value="HisKA"/>
    <property type="match status" value="1"/>
</dbReference>
<dbReference type="InterPro" id="IPR003661">
    <property type="entry name" value="HisK_dim/P_dom"/>
</dbReference>
<dbReference type="Gene3D" id="1.10.287.130">
    <property type="match status" value="1"/>
</dbReference>
<keyword evidence="5" id="KW-0418">Kinase</keyword>
<dbReference type="PROSITE" id="PS50109">
    <property type="entry name" value="HIS_KIN"/>
    <property type="match status" value="1"/>
</dbReference>
<dbReference type="InterPro" id="IPR004358">
    <property type="entry name" value="Sig_transdc_His_kin-like_C"/>
</dbReference>
<evidence type="ECO:0000256" key="2">
    <source>
        <dbReference type="ARBA" id="ARBA00012438"/>
    </source>
</evidence>
<dbReference type="AlphaFoldDB" id="A0A0F9H3Z7"/>
<dbReference type="SUPFAM" id="SSF47384">
    <property type="entry name" value="Homodimeric domain of signal transducing histidine kinase"/>
    <property type="match status" value="1"/>
</dbReference>
<dbReference type="PANTHER" id="PTHR43304:SF1">
    <property type="entry name" value="PAC DOMAIN-CONTAINING PROTEIN"/>
    <property type="match status" value="1"/>
</dbReference>
<comment type="caution">
    <text evidence="8">The sequence shown here is derived from an EMBL/GenBank/DDBJ whole genome shotgun (WGS) entry which is preliminary data.</text>
</comment>
<gene>
    <name evidence="8" type="ORF">LCGC14_1750870</name>
</gene>
<feature type="non-terminal residue" evidence="8">
    <location>
        <position position="1"/>
    </location>
</feature>
<dbReference type="FunFam" id="3.30.565.10:FF:000006">
    <property type="entry name" value="Sensor histidine kinase WalK"/>
    <property type="match status" value="1"/>
</dbReference>
<dbReference type="Pfam" id="PF02518">
    <property type="entry name" value="HATPase_c"/>
    <property type="match status" value="1"/>
</dbReference>
<proteinExistence type="predicted"/>
<dbReference type="GO" id="GO:0000155">
    <property type="term" value="F:phosphorelay sensor kinase activity"/>
    <property type="evidence" value="ECO:0007669"/>
    <property type="project" value="InterPro"/>
</dbReference>
<dbReference type="SUPFAM" id="SSF55874">
    <property type="entry name" value="ATPase domain of HSP90 chaperone/DNA topoisomerase II/histidine kinase"/>
    <property type="match status" value="1"/>
</dbReference>
<dbReference type="CDD" id="cd16921">
    <property type="entry name" value="HATPase_FilI-like"/>
    <property type="match status" value="1"/>
</dbReference>
<dbReference type="PRINTS" id="PR00344">
    <property type="entry name" value="BCTRLSENSOR"/>
</dbReference>
<dbReference type="InterPro" id="IPR005467">
    <property type="entry name" value="His_kinase_dom"/>
</dbReference>
<dbReference type="InterPro" id="IPR052162">
    <property type="entry name" value="Sensor_kinase/Photoreceptor"/>
</dbReference>
<keyword evidence="4" id="KW-0808">Transferase</keyword>
<evidence type="ECO:0000256" key="4">
    <source>
        <dbReference type="ARBA" id="ARBA00022679"/>
    </source>
</evidence>
<evidence type="ECO:0000259" key="7">
    <source>
        <dbReference type="PROSITE" id="PS50109"/>
    </source>
</evidence>
<dbReference type="InterPro" id="IPR003594">
    <property type="entry name" value="HATPase_dom"/>
</dbReference>
<protein>
    <recommendedName>
        <fullName evidence="2">histidine kinase</fullName>
        <ecNumber evidence="2">2.7.13.3</ecNumber>
    </recommendedName>
</protein>
<feature type="coiled-coil region" evidence="6">
    <location>
        <begin position="6"/>
        <end position="69"/>
    </location>
</feature>
<organism evidence="8">
    <name type="scientific">marine sediment metagenome</name>
    <dbReference type="NCBI Taxonomy" id="412755"/>
    <lineage>
        <taxon>unclassified sequences</taxon>
        <taxon>metagenomes</taxon>
        <taxon>ecological metagenomes</taxon>
    </lineage>
</organism>
<dbReference type="EMBL" id="LAZR01016148">
    <property type="protein sequence ID" value="KKM05754.1"/>
    <property type="molecule type" value="Genomic_DNA"/>
</dbReference>
<sequence>KLETTHKRAEEELRKHREHLEEVVEERTAELEKTNEQLKKEITDRKKAEERLKQTITELERSNKELEQFAYMASHDLQEPLRMVTSYVQLLEQRYKDKLDSDANEFIAYAVDGAGRMQSMINDLLDYSRVGTTGNTFEKTDFASALSQAIINLHGAIEESGAVITKKNLPTIKADESQFIQLFQNLIDNATKFRGKEPPRIHVTSRKKKKEWLFSVQDNGIGIDSQYAERIFVIFQRLHNREKYSGTGIGLAICKRIAERHGGRIWVESEPEKGSTFFFTIPKKGGK</sequence>
<feature type="domain" description="Histidine kinase" evidence="7">
    <location>
        <begin position="72"/>
        <end position="285"/>
    </location>
</feature>
<dbReference type="InterPro" id="IPR036890">
    <property type="entry name" value="HATPase_C_sf"/>
</dbReference>
<evidence type="ECO:0000313" key="8">
    <source>
        <dbReference type="EMBL" id="KKM05754.1"/>
    </source>
</evidence>
<keyword evidence="6" id="KW-0175">Coiled coil</keyword>
<name>A0A0F9H3Z7_9ZZZZ</name>
<evidence type="ECO:0000256" key="3">
    <source>
        <dbReference type="ARBA" id="ARBA00022553"/>
    </source>
</evidence>
<keyword evidence="3" id="KW-0597">Phosphoprotein</keyword>
<accession>A0A0F9H3Z7</accession>
<dbReference type="SMART" id="SM00388">
    <property type="entry name" value="HisKA"/>
    <property type="match status" value="1"/>
</dbReference>
<dbReference type="SMART" id="SM00387">
    <property type="entry name" value="HATPase_c"/>
    <property type="match status" value="1"/>
</dbReference>
<dbReference type="Pfam" id="PF00512">
    <property type="entry name" value="HisKA"/>
    <property type="match status" value="1"/>
</dbReference>
<evidence type="ECO:0000256" key="5">
    <source>
        <dbReference type="ARBA" id="ARBA00022777"/>
    </source>
</evidence>
<evidence type="ECO:0000256" key="6">
    <source>
        <dbReference type="SAM" id="Coils"/>
    </source>
</evidence>
<comment type="catalytic activity">
    <reaction evidence="1">
        <text>ATP + protein L-histidine = ADP + protein N-phospho-L-histidine.</text>
        <dbReference type="EC" id="2.7.13.3"/>
    </reaction>
</comment>
<dbReference type="InterPro" id="IPR036097">
    <property type="entry name" value="HisK_dim/P_sf"/>
</dbReference>